<evidence type="ECO:0000256" key="1">
    <source>
        <dbReference type="ARBA" id="ARBA00001286"/>
    </source>
</evidence>
<keyword evidence="4 11" id="KW-0489">Methyltransferase</keyword>
<sequence length="128" mass="14550">MLDFCDCVEPGLKQNKDFSNLFQKLSVYFQGNRVEFDDVKVRMPQNSFRARVFKQVRKLKWGETATYKDIAEEVGTSPRAVGMALSKNPVLIIIPCHRVVAENGIGGYSRGVEIKKNLLKLEGHNFND</sequence>
<feature type="domain" description="Methylated-DNA-[protein]-cysteine S-methyltransferase DNA binding" evidence="9">
    <location>
        <begin position="48"/>
        <end position="123"/>
    </location>
</feature>
<comment type="catalytic activity">
    <reaction evidence="8">
        <text>a 6-O-methyl-2'-deoxyguanosine in DNA + L-cysteinyl-[protein] = S-methyl-L-cysteinyl-[protein] + a 2'-deoxyguanosine in DNA</text>
        <dbReference type="Rhea" id="RHEA:24000"/>
        <dbReference type="Rhea" id="RHEA-COMP:10131"/>
        <dbReference type="Rhea" id="RHEA-COMP:10132"/>
        <dbReference type="Rhea" id="RHEA-COMP:11367"/>
        <dbReference type="Rhea" id="RHEA-COMP:11368"/>
        <dbReference type="ChEBI" id="CHEBI:29950"/>
        <dbReference type="ChEBI" id="CHEBI:82612"/>
        <dbReference type="ChEBI" id="CHEBI:85445"/>
        <dbReference type="ChEBI" id="CHEBI:85448"/>
        <dbReference type="EC" id="2.1.1.63"/>
    </reaction>
</comment>
<dbReference type="PROSITE" id="PS00374">
    <property type="entry name" value="MGMT"/>
    <property type="match status" value="1"/>
</dbReference>
<keyword evidence="6" id="KW-0227">DNA damage</keyword>
<keyword evidence="12" id="KW-1185">Reference proteome</keyword>
<evidence type="ECO:0000256" key="3">
    <source>
        <dbReference type="ARBA" id="ARBA00011918"/>
    </source>
</evidence>
<dbReference type="SUPFAM" id="SSF46767">
    <property type="entry name" value="Methylated DNA-protein cysteine methyltransferase, C-terminal domain"/>
    <property type="match status" value="1"/>
</dbReference>
<dbReference type="Proteomes" id="UP000007812">
    <property type="component" value="Chromosome"/>
</dbReference>
<evidence type="ECO:0000313" key="11">
    <source>
        <dbReference type="EMBL" id="AEB94751.1"/>
    </source>
</evidence>
<dbReference type="PANTHER" id="PTHR10815">
    <property type="entry name" value="METHYLATED-DNA--PROTEIN-CYSTEINE METHYLTRANSFERASE"/>
    <property type="match status" value="1"/>
</dbReference>
<keyword evidence="5" id="KW-0808">Transferase</keyword>
<dbReference type="CDD" id="cd06445">
    <property type="entry name" value="ATase"/>
    <property type="match status" value="1"/>
</dbReference>
<gene>
    <name evidence="11" type="ordered locus">Mcup_0646</name>
</gene>
<dbReference type="InterPro" id="IPR036388">
    <property type="entry name" value="WH-like_DNA-bd_sf"/>
</dbReference>
<accession>F4G161</accession>
<evidence type="ECO:0000259" key="9">
    <source>
        <dbReference type="Pfam" id="PF01035"/>
    </source>
</evidence>
<evidence type="ECO:0000256" key="2">
    <source>
        <dbReference type="ARBA" id="ARBA00008711"/>
    </source>
</evidence>
<comment type="catalytic activity">
    <reaction evidence="1">
        <text>a 4-O-methyl-thymidine in DNA + L-cysteinyl-[protein] = a thymidine in DNA + S-methyl-L-cysteinyl-[protein]</text>
        <dbReference type="Rhea" id="RHEA:53428"/>
        <dbReference type="Rhea" id="RHEA-COMP:10131"/>
        <dbReference type="Rhea" id="RHEA-COMP:10132"/>
        <dbReference type="Rhea" id="RHEA-COMP:13555"/>
        <dbReference type="Rhea" id="RHEA-COMP:13556"/>
        <dbReference type="ChEBI" id="CHEBI:29950"/>
        <dbReference type="ChEBI" id="CHEBI:82612"/>
        <dbReference type="ChEBI" id="CHEBI:137386"/>
        <dbReference type="ChEBI" id="CHEBI:137387"/>
        <dbReference type="EC" id="2.1.1.63"/>
    </reaction>
</comment>
<dbReference type="Pfam" id="PF02870">
    <property type="entry name" value="Methyltransf_1N"/>
    <property type="match status" value="1"/>
</dbReference>
<keyword evidence="7" id="KW-0234">DNA repair</keyword>
<dbReference type="EMBL" id="CP002656">
    <property type="protein sequence ID" value="AEB94751.1"/>
    <property type="molecule type" value="Genomic_DNA"/>
</dbReference>
<organism evidence="11 12">
    <name type="scientific">Metallosphaera cuprina (strain Ar-4)</name>
    <dbReference type="NCBI Taxonomy" id="1006006"/>
    <lineage>
        <taxon>Archaea</taxon>
        <taxon>Thermoproteota</taxon>
        <taxon>Thermoprotei</taxon>
        <taxon>Sulfolobales</taxon>
        <taxon>Sulfolobaceae</taxon>
        <taxon>Metallosphaera</taxon>
    </lineage>
</organism>
<name>F4G161_METCR</name>
<dbReference type="NCBIfam" id="TIGR00589">
    <property type="entry name" value="ogt"/>
    <property type="match status" value="1"/>
</dbReference>
<dbReference type="InterPro" id="IPR014048">
    <property type="entry name" value="MethylDNA_cys_MeTrfase_DNA-bd"/>
</dbReference>
<dbReference type="EC" id="2.1.1.63" evidence="3"/>
<dbReference type="GO" id="GO:0032259">
    <property type="term" value="P:methylation"/>
    <property type="evidence" value="ECO:0007669"/>
    <property type="project" value="UniProtKB-KW"/>
</dbReference>
<evidence type="ECO:0000256" key="8">
    <source>
        <dbReference type="ARBA" id="ARBA00049348"/>
    </source>
</evidence>
<evidence type="ECO:0000256" key="4">
    <source>
        <dbReference type="ARBA" id="ARBA00022603"/>
    </source>
</evidence>
<dbReference type="Gene3D" id="3.30.160.70">
    <property type="entry name" value="Methylated DNA-protein cysteine methyltransferase domain"/>
    <property type="match status" value="1"/>
</dbReference>
<dbReference type="Pfam" id="PF01035">
    <property type="entry name" value="DNA_binding_1"/>
    <property type="match status" value="1"/>
</dbReference>
<proteinExistence type="inferred from homology"/>
<dbReference type="PANTHER" id="PTHR10815:SF13">
    <property type="entry name" value="METHYLATED-DNA--PROTEIN-CYSTEINE METHYLTRANSFERASE"/>
    <property type="match status" value="1"/>
</dbReference>
<comment type="similarity">
    <text evidence="2">Belongs to the MGMT family.</text>
</comment>
<dbReference type="Gene3D" id="1.10.10.10">
    <property type="entry name" value="Winged helix-like DNA-binding domain superfamily/Winged helix DNA-binding domain"/>
    <property type="match status" value="1"/>
</dbReference>
<dbReference type="GO" id="GO:0006281">
    <property type="term" value="P:DNA repair"/>
    <property type="evidence" value="ECO:0007669"/>
    <property type="project" value="UniProtKB-KW"/>
</dbReference>
<dbReference type="GO" id="GO:0003908">
    <property type="term" value="F:methylated-DNA-[protein]-cysteine S-methyltransferase activity"/>
    <property type="evidence" value="ECO:0007669"/>
    <property type="project" value="UniProtKB-EC"/>
</dbReference>
<dbReference type="InterPro" id="IPR008332">
    <property type="entry name" value="MethylG_MeTrfase_N"/>
</dbReference>
<evidence type="ECO:0000256" key="6">
    <source>
        <dbReference type="ARBA" id="ARBA00022763"/>
    </source>
</evidence>
<dbReference type="AlphaFoldDB" id="F4G161"/>
<feature type="domain" description="Methylguanine DNA methyltransferase ribonuclease-like" evidence="10">
    <location>
        <begin position="1"/>
        <end position="41"/>
    </location>
</feature>
<dbReference type="PATRIC" id="fig|1006006.8.peg.647"/>
<protein>
    <recommendedName>
        <fullName evidence="3">methylated-DNA--[protein]-cysteine S-methyltransferase</fullName>
        <ecNumber evidence="3">2.1.1.63</ecNumber>
    </recommendedName>
</protein>
<evidence type="ECO:0000256" key="5">
    <source>
        <dbReference type="ARBA" id="ARBA00022679"/>
    </source>
</evidence>
<dbReference type="HOGENOM" id="CLU_000445_52_2_2"/>
<evidence type="ECO:0000259" key="10">
    <source>
        <dbReference type="Pfam" id="PF02870"/>
    </source>
</evidence>
<dbReference type="InterPro" id="IPR036217">
    <property type="entry name" value="MethylDNA_cys_MeTrfase_DNAb"/>
</dbReference>
<dbReference type="eggNOG" id="arCOG02724">
    <property type="taxonomic scope" value="Archaea"/>
</dbReference>
<dbReference type="STRING" id="1006006.Mcup_0646"/>
<dbReference type="InterPro" id="IPR001497">
    <property type="entry name" value="MethylDNA_cys_MeTrfase_AS"/>
</dbReference>
<reference evidence="11 12" key="1">
    <citation type="journal article" date="2011" name="J. Bacteriol.">
        <title>Complete genome sequence of Metallosphaera cuprina, a metal sulfide-oxidizing archaeon from a hot spring.</title>
        <authorList>
            <person name="Liu L.J."/>
            <person name="You X.Y."/>
            <person name="Zheng H."/>
            <person name="Wang S."/>
            <person name="Jiang C.Y."/>
            <person name="Liu S.J."/>
        </authorList>
    </citation>
    <scope>NUCLEOTIDE SEQUENCE [LARGE SCALE GENOMIC DNA]</scope>
    <source>
        <strain evidence="11 12">Ar-4</strain>
    </source>
</reference>
<evidence type="ECO:0000313" key="12">
    <source>
        <dbReference type="Proteomes" id="UP000007812"/>
    </source>
</evidence>
<evidence type="ECO:0000256" key="7">
    <source>
        <dbReference type="ARBA" id="ARBA00023204"/>
    </source>
</evidence>
<dbReference type="FunFam" id="1.10.10.10:FF:000214">
    <property type="entry name" value="Methylated-DNA--protein-cysteine methyltransferase"/>
    <property type="match status" value="1"/>
</dbReference>
<dbReference type="KEGG" id="mcn:Mcup_0646"/>